<reference evidence="1" key="1">
    <citation type="journal article" date="2021" name="Proc. Natl. Acad. Sci. U.S.A.">
        <title>A Catalog of Tens of Thousands of Viruses from Human Metagenomes Reveals Hidden Associations with Chronic Diseases.</title>
        <authorList>
            <person name="Tisza M.J."/>
            <person name="Buck C.B."/>
        </authorList>
    </citation>
    <scope>NUCLEOTIDE SEQUENCE</scope>
    <source>
        <strain evidence="1">Ctj3P51</strain>
    </source>
</reference>
<proteinExistence type="predicted"/>
<accession>A0A8S5NQ56</accession>
<evidence type="ECO:0000313" key="1">
    <source>
        <dbReference type="EMBL" id="DAD96516.1"/>
    </source>
</evidence>
<sequence length="111" mass="12812">MKYFDINGCKSYFDISKYVIGERPALMLCDKATDKGYPVSVNLLDDNEKPIVPEDCIAFDVNNVEPEVYARLRQLGFFEEVDITNSGFCFYPVCRLNFEKIKEYSDEAMAH</sequence>
<organism evidence="1">
    <name type="scientific">Myoviridae sp. ctj3P51</name>
    <dbReference type="NCBI Taxonomy" id="2826687"/>
    <lineage>
        <taxon>Viruses</taxon>
        <taxon>Duplodnaviria</taxon>
        <taxon>Heunggongvirae</taxon>
        <taxon>Uroviricota</taxon>
        <taxon>Caudoviricetes</taxon>
    </lineage>
</organism>
<protein>
    <submittedName>
        <fullName evidence="1">Uncharacterized protein</fullName>
    </submittedName>
</protein>
<dbReference type="EMBL" id="BK015217">
    <property type="protein sequence ID" value="DAD96516.1"/>
    <property type="molecule type" value="Genomic_DNA"/>
</dbReference>
<name>A0A8S5NQ56_9CAUD</name>